<dbReference type="PATRIC" id="fig|226900.8.peg.2628"/>
<protein>
    <submittedName>
        <fullName evidence="3">Phage protein</fullName>
    </submittedName>
</protein>
<organism evidence="3 4">
    <name type="scientific">Bacillus cereus (strain ATCC 14579 / DSM 31 / CCUG 7414 / JCM 2152 / NBRC 15305 / NCIMB 9373 / NCTC 2599 / NRRL B-3711)</name>
    <dbReference type="NCBI Taxonomy" id="226900"/>
    <lineage>
        <taxon>Bacteria</taxon>
        <taxon>Bacillati</taxon>
        <taxon>Bacillota</taxon>
        <taxon>Bacilli</taxon>
        <taxon>Bacillales</taxon>
        <taxon>Bacillaceae</taxon>
        <taxon>Bacillus</taxon>
        <taxon>Bacillus cereus group</taxon>
    </lineage>
</organism>
<dbReference type="RefSeq" id="WP_000573604.1">
    <property type="nucleotide sequence ID" value="NC_004722.1"/>
</dbReference>
<feature type="coiled-coil region" evidence="1">
    <location>
        <begin position="41"/>
        <end position="68"/>
    </location>
</feature>
<evidence type="ECO:0000256" key="2">
    <source>
        <dbReference type="SAM" id="Phobius"/>
    </source>
</evidence>
<dbReference type="HOGENOM" id="CLU_1665860_0_0_9"/>
<accession>Q81D00</accession>
<dbReference type="KEGG" id="vg:1489207"/>
<keyword evidence="2" id="KW-1133">Transmembrane helix</keyword>
<keyword evidence="2" id="KW-0812">Transmembrane</keyword>
<name>Q81D00_BACCR</name>
<evidence type="ECO:0000313" key="3">
    <source>
        <dbReference type="EMBL" id="AAP09543.1"/>
    </source>
</evidence>
<evidence type="ECO:0000313" key="4">
    <source>
        <dbReference type="Proteomes" id="UP000001417"/>
    </source>
</evidence>
<reference evidence="3 4" key="1">
    <citation type="journal article" date="2003" name="Nature">
        <title>Genome sequence of Bacillus cereus and comparative analysis with Bacillus anthracis.</title>
        <authorList>
            <person name="Ivanova N."/>
            <person name="Sorokin A."/>
            <person name="Anderson I."/>
            <person name="Galleron N."/>
            <person name="Candelon B."/>
            <person name="Kapatral V."/>
            <person name="Bhattacharyya A."/>
            <person name="Reznik G."/>
            <person name="Mikhailova N."/>
            <person name="Lapidus A."/>
            <person name="Chu L."/>
            <person name="Mazur M."/>
            <person name="Goltsman E."/>
            <person name="Larsen N."/>
            <person name="D'Souza M."/>
            <person name="Walunas T."/>
            <person name="Grechkin Y."/>
            <person name="Pusch G."/>
            <person name="Haselkorn R."/>
            <person name="Fonstein M."/>
            <person name="Ehrlich S.D."/>
            <person name="Overbeek R."/>
            <person name="Kyrpides N."/>
        </authorList>
    </citation>
    <scope>NUCLEOTIDE SEQUENCE [LARGE SCALE GENOMIC DNA]</scope>
    <source>
        <strain evidence="4">ATCC 14579 / DSM 31 / CCUG 7414 / JCM 2152 / NBRC 15305 / NCIMB 9373 / NCTC 2599 / NRRL B-3711</strain>
    </source>
</reference>
<feature type="transmembrane region" description="Helical" evidence="2">
    <location>
        <begin position="12"/>
        <end position="30"/>
    </location>
</feature>
<gene>
    <name evidence="3" type="ordered locus">BC_2584</name>
</gene>
<keyword evidence="2" id="KW-0472">Membrane</keyword>
<proteinExistence type="predicted"/>
<dbReference type="KEGG" id="bce:BC2584"/>
<dbReference type="Proteomes" id="UP000001417">
    <property type="component" value="Chromosome"/>
</dbReference>
<keyword evidence="4" id="KW-1185">Reference proteome</keyword>
<dbReference type="AlphaFoldDB" id="Q81D00"/>
<dbReference type="EMBL" id="AE016877">
    <property type="protein sequence ID" value="AAP09543.1"/>
    <property type="molecule type" value="Genomic_DNA"/>
</dbReference>
<evidence type="ECO:0000256" key="1">
    <source>
        <dbReference type="SAM" id="Coils"/>
    </source>
</evidence>
<keyword evidence="1" id="KW-0175">Coiled coil</keyword>
<sequence length="168" mass="19817">MIEVKDLKEFIQAIGPVFTVLSTLAAVWLTQKGNRTTQKNLLEQQIIRDEIKEKRNELKETLEVYNKILKVDGESTVVIDEDGKLREFDFNIYQEEVRPILYEKYHLLHDEVAKIVACIDLDIKRCKLFGEAEDSDHYGLCKDYDNLIRNIRKNIYDFRKEGSREEMS</sequence>